<dbReference type="AlphaFoldDB" id="A0A5J5CEZ3"/>
<accession>A0A5J5CEZ3</accession>
<name>A0A5J5CEZ3_9PERO</name>
<reference evidence="1 2" key="1">
    <citation type="submission" date="2019-08" db="EMBL/GenBank/DDBJ databases">
        <title>A chromosome-level genome assembly, high-density linkage maps, and genome scans reveal the genomic architecture of hybrid incompatibilities underlying speciation via character displacement in darters (Percidae: Etheostominae).</title>
        <authorList>
            <person name="Moran R.L."/>
            <person name="Catchen J.M."/>
            <person name="Fuller R.C."/>
        </authorList>
    </citation>
    <scope>NUCLEOTIDE SEQUENCE [LARGE SCALE GENOMIC DNA]</scope>
    <source>
        <strain evidence="1">EspeVRDwgs_2016</strain>
        <tissue evidence="1">Muscle</tissue>
    </source>
</reference>
<comment type="caution">
    <text evidence="1">The sequence shown here is derived from an EMBL/GenBank/DDBJ whole genome shotgun (WGS) entry which is preliminary data.</text>
</comment>
<proteinExistence type="predicted"/>
<feature type="non-terminal residue" evidence="1">
    <location>
        <position position="1"/>
    </location>
</feature>
<dbReference type="Proteomes" id="UP000327493">
    <property type="component" value="Chromosome 22"/>
</dbReference>
<organism evidence="1 2">
    <name type="scientific">Etheostoma spectabile</name>
    <name type="common">orangethroat darter</name>
    <dbReference type="NCBI Taxonomy" id="54343"/>
    <lineage>
        <taxon>Eukaryota</taxon>
        <taxon>Metazoa</taxon>
        <taxon>Chordata</taxon>
        <taxon>Craniata</taxon>
        <taxon>Vertebrata</taxon>
        <taxon>Euteleostomi</taxon>
        <taxon>Actinopterygii</taxon>
        <taxon>Neopterygii</taxon>
        <taxon>Teleostei</taxon>
        <taxon>Neoteleostei</taxon>
        <taxon>Acanthomorphata</taxon>
        <taxon>Eupercaria</taxon>
        <taxon>Perciformes</taxon>
        <taxon>Percoidei</taxon>
        <taxon>Percidae</taxon>
        <taxon>Etheostomatinae</taxon>
        <taxon>Etheostoma</taxon>
    </lineage>
</organism>
<evidence type="ECO:0000313" key="1">
    <source>
        <dbReference type="EMBL" id="KAA8580504.1"/>
    </source>
</evidence>
<gene>
    <name evidence="1" type="ORF">FQN60_013462</name>
</gene>
<sequence length="136" mass="15392">EGKRYRVYVVTPLLPGFEGDIKTGGGSALQAIMHFNYRTMNRGDHSIISQLRRESKSVSWGLVFRVLPSSDVRNILELEGYLAKPGLDREDPAKAQEELKKIRGFVVQFPLQFLCEQNLLPPIGSKEAMVPMETWT</sequence>
<dbReference type="EMBL" id="VOFY01000022">
    <property type="protein sequence ID" value="KAA8580504.1"/>
    <property type="molecule type" value="Genomic_DNA"/>
</dbReference>
<protein>
    <submittedName>
        <fullName evidence="1">Uncharacterized protein</fullName>
    </submittedName>
</protein>
<keyword evidence="2" id="KW-1185">Reference proteome</keyword>
<evidence type="ECO:0000313" key="2">
    <source>
        <dbReference type="Proteomes" id="UP000327493"/>
    </source>
</evidence>